<dbReference type="Proteomes" id="UP000186391">
    <property type="component" value="Unassembled WGS sequence"/>
</dbReference>
<proteinExistence type="predicted"/>
<dbReference type="AlphaFoldDB" id="A0A1U7GW03"/>
<reference evidence="1 2" key="1">
    <citation type="submission" date="2016-11" db="EMBL/GenBank/DDBJ databases">
        <title>Draft Genome Sequences of Nine Cyanobacterial Strains from Diverse Habitats.</title>
        <authorList>
            <person name="Zhu T."/>
            <person name="Hou S."/>
            <person name="Lu X."/>
            <person name="Hess W.R."/>
        </authorList>
    </citation>
    <scope>NUCLEOTIDE SEQUENCE [LARGE SCALE GENOMIC DNA]</scope>
    <source>
        <strain evidence="1 2">NIES-592</strain>
    </source>
</reference>
<organism evidence="1 2">
    <name type="scientific">Fischerella major NIES-592</name>
    <dbReference type="NCBI Taxonomy" id="210994"/>
    <lineage>
        <taxon>Bacteria</taxon>
        <taxon>Bacillati</taxon>
        <taxon>Cyanobacteriota</taxon>
        <taxon>Cyanophyceae</taxon>
        <taxon>Nostocales</taxon>
        <taxon>Hapalosiphonaceae</taxon>
        <taxon>Fischerella</taxon>
    </lineage>
</organism>
<evidence type="ECO:0000313" key="2">
    <source>
        <dbReference type="Proteomes" id="UP000186391"/>
    </source>
</evidence>
<gene>
    <name evidence="1" type="ORF">NIES592_17920</name>
</gene>
<evidence type="ECO:0000313" key="1">
    <source>
        <dbReference type="EMBL" id="OKH12388.1"/>
    </source>
</evidence>
<dbReference type="EMBL" id="MRCA01000011">
    <property type="protein sequence ID" value="OKH12388.1"/>
    <property type="molecule type" value="Genomic_DNA"/>
</dbReference>
<comment type="caution">
    <text evidence="1">The sequence shown here is derived from an EMBL/GenBank/DDBJ whole genome shotgun (WGS) entry which is preliminary data.</text>
</comment>
<name>A0A1U7GW03_9CYAN</name>
<protein>
    <submittedName>
        <fullName evidence="1">Uncharacterized protein</fullName>
    </submittedName>
</protein>
<accession>A0A1U7GW03</accession>
<sequence length="63" mass="7132">MVCPINFEGYCSWLFCFLLIGIGKVCEKFLGISGWSTQPEFCSKSLLTFPKSVESLKNKHPEI</sequence>
<dbReference type="OrthoDB" id="9806565at2"/>
<keyword evidence="2" id="KW-1185">Reference proteome</keyword>